<accession>A0A0N4ZU29</accession>
<name>A0A0N4ZU29_PARTI</name>
<dbReference type="Gene3D" id="3.40.50.10190">
    <property type="entry name" value="BRCT domain"/>
    <property type="match status" value="1"/>
</dbReference>
<evidence type="ECO:0000259" key="1">
    <source>
        <dbReference type="PROSITE" id="PS50172"/>
    </source>
</evidence>
<dbReference type="SUPFAM" id="SSF52113">
    <property type="entry name" value="BRCT domain"/>
    <property type="match status" value="1"/>
</dbReference>
<proteinExistence type="predicted"/>
<dbReference type="PROSITE" id="PS50172">
    <property type="entry name" value="BRCT"/>
    <property type="match status" value="1"/>
</dbReference>
<protein>
    <submittedName>
        <fullName evidence="3">BRCT domain-containing protein</fullName>
    </submittedName>
</protein>
<sequence length="257" mass="30557">MEKKFDELDNILKQLKDSRYKKFMKWAEKEVKKISNVIKNDDGIENSCDLSFAQIYNSKNYNFDLPIIIYINFKDPKNDKLFKKIGFCVEYTGIIDEAIFHPIDSNIWTRHEYFKDISILKSLAYGRRIILYTHIDDCYQSDDPSKLYSLSYFIPEPINLFNGFSFLVEESFFNHEIDEGYCKKLTDILKKFGATIYTRMVQMYDTKNVYVITNLCKEMIDSDIEDLYNAKAVSLFYIYDSIWHQQALRIDAYIIKL</sequence>
<dbReference type="WBParaSite" id="PTRK_0001209400.1">
    <property type="protein sequence ID" value="PTRK_0001209400.1"/>
    <property type="gene ID" value="PTRK_0001209400"/>
</dbReference>
<reference evidence="3" key="1">
    <citation type="submission" date="2017-02" db="UniProtKB">
        <authorList>
            <consortium name="WormBaseParasite"/>
        </authorList>
    </citation>
    <scope>IDENTIFICATION</scope>
</reference>
<dbReference type="Proteomes" id="UP000038045">
    <property type="component" value="Unplaced"/>
</dbReference>
<dbReference type="InterPro" id="IPR036420">
    <property type="entry name" value="BRCT_dom_sf"/>
</dbReference>
<dbReference type="AlphaFoldDB" id="A0A0N4ZU29"/>
<evidence type="ECO:0000313" key="3">
    <source>
        <dbReference type="WBParaSite" id="PTRK_0001209400.1"/>
    </source>
</evidence>
<feature type="domain" description="BRCT" evidence="1">
    <location>
        <begin position="156"/>
        <end position="255"/>
    </location>
</feature>
<organism evidence="2 3">
    <name type="scientific">Parastrongyloides trichosuri</name>
    <name type="common">Possum-specific nematode worm</name>
    <dbReference type="NCBI Taxonomy" id="131310"/>
    <lineage>
        <taxon>Eukaryota</taxon>
        <taxon>Metazoa</taxon>
        <taxon>Ecdysozoa</taxon>
        <taxon>Nematoda</taxon>
        <taxon>Chromadorea</taxon>
        <taxon>Rhabditida</taxon>
        <taxon>Tylenchina</taxon>
        <taxon>Panagrolaimomorpha</taxon>
        <taxon>Strongyloidoidea</taxon>
        <taxon>Strongyloididae</taxon>
        <taxon>Parastrongyloides</taxon>
    </lineage>
</organism>
<evidence type="ECO:0000313" key="2">
    <source>
        <dbReference type="Proteomes" id="UP000038045"/>
    </source>
</evidence>
<dbReference type="InterPro" id="IPR001357">
    <property type="entry name" value="BRCT_dom"/>
</dbReference>
<keyword evidence="2" id="KW-1185">Reference proteome</keyword>